<feature type="region of interest" description="Disordered" evidence="1">
    <location>
        <begin position="1"/>
        <end position="64"/>
    </location>
</feature>
<dbReference type="OrthoDB" id="8481998at2"/>
<accession>A0A317E3H3</accession>
<keyword evidence="3" id="KW-1185">Reference proteome</keyword>
<evidence type="ECO:0000313" key="3">
    <source>
        <dbReference type="Proteomes" id="UP000246077"/>
    </source>
</evidence>
<sequence length="64" mass="7070">MAIDRPEAIDAAPARRPKRSGGWQPGNFLVSRGMTAQPAGEERRSAPLPHRRSRRSRPSARSAH</sequence>
<dbReference type="Proteomes" id="UP000246077">
    <property type="component" value="Unassembled WGS sequence"/>
</dbReference>
<dbReference type="EMBL" id="QGLF01000004">
    <property type="protein sequence ID" value="PWR19953.1"/>
    <property type="molecule type" value="Genomic_DNA"/>
</dbReference>
<comment type="caution">
    <text evidence="2">The sequence shown here is derived from an EMBL/GenBank/DDBJ whole genome shotgun (WGS) entry which is preliminary data.</text>
</comment>
<name>A0A317E3H3_9PROT</name>
<reference evidence="3" key="1">
    <citation type="submission" date="2018-05" db="EMBL/GenBank/DDBJ databases">
        <title>Zavarzinia sp. HR-AS.</title>
        <authorList>
            <person name="Lee Y."/>
            <person name="Jeon C.O."/>
        </authorList>
    </citation>
    <scope>NUCLEOTIDE SEQUENCE [LARGE SCALE GENOMIC DNA]</scope>
    <source>
        <strain evidence="3">DSM 1231</strain>
    </source>
</reference>
<feature type="compositionally biased region" description="Basic residues" evidence="1">
    <location>
        <begin position="49"/>
        <end position="64"/>
    </location>
</feature>
<evidence type="ECO:0000313" key="2">
    <source>
        <dbReference type="EMBL" id="PWR19953.1"/>
    </source>
</evidence>
<dbReference type="AlphaFoldDB" id="A0A317E3H3"/>
<gene>
    <name evidence="2" type="ORF">DKG75_16025</name>
</gene>
<proteinExistence type="predicted"/>
<evidence type="ECO:0000256" key="1">
    <source>
        <dbReference type="SAM" id="MobiDB-lite"/>
    </source>
</evidence>
<organism evidence="2 3">
    <name type="scientific">Zavarzinia compransoris</name>
    <dbReference type="NCBI Taxonomy" id="1264899"/>
    <lineage>
        <taxon>Bacteria</taxon>
        <taxon>Pseudomonadati</taxon>
        <taxon>Pseudomonadota</taxon>
        <taxon>Alphaproteobacteria</taxon>
        <taxon>Rhodospirillales</taxon>
        <taxon>Zavarziniaceae</taxon>
        <taxon>Zavarzinia</taxon>
    </lineage>
</organism>
<protein>
    <submittedName>
        <fullName evidence="2">Uncharacterized protein</fullName>
    </submittedName>
</protein>